<dbReference type="OrthoDB" id="9810154at2"/>
<protein>
    <submittedName>
        <fullName evidence="1">Phosphohistidine phosphatase</fullName>
    </submittedName>
</protein>
<dbReference type="SUPFAM" id="SSF53254">
    <property type="entry name" value="Phosphoglycerate mutase-like"/>
    <property type="match status" value="1"/>
</dbReference>
<dbReference type="RefSeq" id="WP_115835892.1">
    <property type="nucleotide sequence ID" value="NZ_CP025086.1"/>
</dbReference>
<dbReference type="EMBL" id="QUMO01000002">
    <property type="protein sequence ID" value="REF87722.1"/>
    <property type="molecule type" value="Genomic_DNA"/>
</dbReference>
<gene>
    <name evidence="1" type="ORF">DES32_1350</name>
</gene>
<dbReference type="Gene3D" id="3.40.50.1240">
    <property type="entry name" value="Phosphoglycerate mutase-like"/>
    <property type="match status" value="1"/>
</dbReference>
<dbReference type="AlphaFoldDB" id="A0A3D9YYD7"/>
<accession>A0A3D9YYD7</accession>
<dbReference type="InterPro" id="IPR013078">
    <property type="entry name" value="His_Pase_superF_clade-1"/>
</dbReference>
<dbReference type="CDD" id="cd07040">
    <property type="entry name" value="HP"/>
    <property type="match status" value="1"/>
</dbReference>
<comment type="caution">
    <text evidence="1">The sequence shown here is derived from an EMBL/GenBank/DDBJ whole genome shotgun (WGS) entry which is preliminary data.</text>
</comment>
<keyword evidence="2" id="KW-1185">Reference proteome</keyword>
<dbReference type="Proteomes" id="UP000256900">
    <property type="component" value="Unassembled WGS sequence"/>
</dbReference>
<proteinExistence type="predicted"/>
<name>A0A3D9YYD7_9HYPH</name>
<dbReference type="Pfam" id="PF00300">
    <property type="entry name" value="His_Phos_1"/>
    <property type="match status" value="1"/>
</dbReference>
<evidence type="ECO:0000313" key="1">
    <source>
        <dbReference type="EMBL" id="REF87722.1"/>
    </source>
</evidence>
<evidence type="ECO:0000313" key="2">
    <source>
        <dbReference type="Proteomes" id="UP000256900"/>
    </source>
</evidence>
<sequence length="171" mass="18912">MLRLAILRHAEAVPLTDESDAERELTPTGRDMAERMGRYFHDSGLKPDLALVSPARRAKETFEGLERGAGDTFTVDYLPDLYSADLRTLEDVVAEAPPDAKFLLLVGHNPGLAELALVLAGRGNKSELARMRGHFPAPALAVIDFDVDTWRKARRGDGQLEHFVTRHVLAK</sequence>
<organism evidence="1 2">
    <name type="scientific">Methylovirgula ligni</name>
    <dbReference type="NCBI Taxonomy" id="569860"/>
    <lineage>
        <taxon>Bacteria</taxon>
        <taxon>Pseudomonadati</taxon>
        <taxon>Pseudomonadota</taxon>
        <taxon>Alphaproteobacteria</taxon>
        <taxon>Hyphomicrobiales</taxon>
        <taxon>Beijerinckiaceae</taxon>
        <taxon>Methylovirgula</taxon>
    </lineage>
</organism>
<reference evidence="1 2" key="1">
    <citation type="submission" date="2018-08" db="EMBL/GenBank/DDBJ databases">
        <title>Genomic Encyclopedia of Type Strains, Phase IV (KMG-IV): sequencing the most valuable type-strain genomes for metagenomic binning, comparative biology and taxonomic classification.</title>
        <authorList>
            <person name="Goeker M."/>
        </authorList>
    </citation>
    <scope>NUCLEOTIDE SEQUENCE [LARGE SCALE GENOMIC DNA]</scope>
    <source>
        <strain evidence="1 2">BW863</strain>
    </source>
</reference>
<dbReference type="SMART" id="SM00855">
    <property type="entry name" value="PGAM"/>
    <property type="match status" value="1"/>
</dbReference>
<dbReference type="InterPro" id="IPR029033">
    <property type="entry name" value="His_PPase_superfam"/>
</dbReference>